<reference evidence="1 2" key="1">
    <citation type="journal article" date="2015" name="Sci. Rep.">
        <title>Chromosome-level genome map provides insights into diverse defense mechanisms in the medicinal fungus Ganoderma sinense.</title>
        <authorList>
            <person name="Zhu Y."/>
            <person name="Xu J."/>
            <person name="Sun C."/>
            <person name="Zhou S."/>
            <person name="Xu H."/>
            <person name="Nelson D.R."/>
            <person name="Qian J."/>
            <person name="Song J."/>
            <person name="Luo H."/>
            <person name="Xiang L."/>
            <person name="Li Y."/>
            <person name="Xu Z."/>
            <person name="Ji A."/>
            <person name="Wang L."/>
            <person name="Lu S."/>
            <person name="Hayward A."/>
            <person name="Sun W."/>
            <person name="Li X."/>
            <person name="Schwartz D.C."/>
            <person name="Wang Y."/>
            <person name="Chen S."/>
        </authorList>
    </citation>
    <scope>NUCLEOTIDE SEQUENCE [LARGE SCALE GENOMIC DNA]</scope>
    <source>
        <strain evidence="1 2">ZZ0214-1</strain>
    </source>
</reference>
<keyword evidence="2" id="KW-1185">Reference proteome</keyword>
<dbReference type="EMBL" id="AYKW01000031">
    <property type="protein sequence ID" value="PIL27960.1"/>
    <property type="molecule type" value="Genomic_DNA"/>
</dbReference>
<accession>A0A2G8S2F8</accession>
<comment type="caution">
    <text evidence="1">The sequence shown here is derived from an EMBL/GenBank/DDBJ whole genome shotgun (WGS) entry which is preliminary data.</text>
</comment>
<dbReference type="AlphaFoldDB" id="A0A2G8S2F8"/>
<name>A0A2G8S2F8_9APHY</name>
<evidence type="ECO:0000313" key="1">
    <source>
        <dbReference type="EMBL" id="PIL27960.1"/>
    </source>
</evidence>
<dbReference type="Proteomes" id="UP000230002">
    <property type="component" value="Unassembled WGS sequence"/>
</dbReference>
<sequence>MPVVPSSFSLDTVDAHDILEQLSTDECRRLVIGRGTYWDLAIMNPTRVWTPASFPSQLVLILTDDAQENIRNFEALPRPLQAAIWNYAFPPQVKQWYRLSRKIGSPELLPITSLVTLDPLGSPLRAKPALRGILFPIRRMEQDQLTAISPIPTPPSTPADHQ</sequence>
<protein>
    <submittedName>
        <fullName evidence="1">Uncharacterized protein</fullName>
    </submittedName>
</protein>
<evidence type="ECO:0000313" key="2">
    <source>
        <dbReference type="Proteomes" id="UP000230002"/>
    </source>
</evidence>
<proteinExistence type="predicted"/>
<gene>
    <name evidence="1" type="ORF">GSI_09904</name>
</gene>
<organism evidence="1 2">
    <name type="scientific">Ganoderma sinense ZZ0214-1</name>
    <dbReference type="NCBI Taxonomy" id="1077348"/>
    <lineage>
        <taxon>Eukaryota</taxon>
        <taxon>Fungi</taxon>
        <taxon>Dikarya</taxon>
        <taxon>Basidiomycota</taxon>
        <taxon>Agaricomycotina</taxon>
        <taxon>Agaricomycetes</taxon>
        <taxon>Polyporales</taxon>
        <taxon>Polyporaceae</taxon>
        <taxon>Ganoderma</taxon>
    </lineage>
</organism>